<feature type="non-terminal residue" evidence="1">
    <location>
        <position position="448"/>
    </location>
</feature>
<protein>
    <submittedName>
        <fullName evidence="1">HTH psq-type domain-containing protein</fullName>
    </submittedName>
</protein>
<proteinExistence type="predicted"/>
<evidence type="ECO:0000313" key="2">
    <source>
        <dbReference type="Proteomes" id="UP000478052"/>
    </source>
</evidence>
<gene>
    <name evidence="1" type="ORF">FWK35_00029302</name>
</gene>
<reference evidence="1 2" key="1">
    <citation type="submission" date="2019-08" db="EMBL/GenBank/DDBJ databases">
        <title>Whole genome of Aphis craccivora.</title>
        <authorList>
            <person name="Voronova N.V."/>
            <person name="Shulinski R.S."/>
            <person name="Bandarenka Y.V."/>
            <person name="Zhorov D.G."/>
            <person name="Warner D."/>
        </authorList>
    </citation>
    <scope>NUCLEOTIDE SEQUENCE [LARGE SCALE GENOMIC DNA]</scope>
    <source>
        <strain evidence="1">180601</strain>
        <tissue evidence="1">Whole Body</tissue>
    </source>
</reference>
<sequence>MVKTIVKFRGRKVEDVKRMVEVHSRSAYFPKSYKPMPSHTPRGDDIYTPSPPKDVYDFVDEITTETPEQHQVKYGSILTHTRFQLTPDRDVSDGEPIVEITGGVSSPVAGPSGASEPIIEITGGDSSPVAGPSGASEPIIEIAGGDSSPVAGPSGASEPIIEIAGGDSSPVAGPSGAADLYFGRYTFKPYRHHSVDETDDSIGCAYPTSPLRLSHVSSDEEDAETENCGRRRRDIFDRDAYSINQRLTKYCPFCKFSTDNNKMVRHIGIKHANKIKKPVNASLAAIGKIYGSESRRSITLVPMSVVQQQVGAYWDDASFRRIAFRLCIMGRMRVYGGSWDLPEAPEIPNPFRNYIVDDEPPSPRPATPVTPIVCLTPTSAEPPKNAEACSSVKKVRKGLQDEGLQEQLPSNYPLLQMHLASLELSHTKHSPAVSNYMANIARVLYYVD</sequence>
<dbReference type="Proteomes" id="UP000478052">
    <property type="component" value="Unassembled WGS sequence"/>
</dbReference>
<organism evidence="1 2">
    <name type="scientific">Aphis craccivora</name>
    <name type="common">Cowpea aphid</name>
    <dbReference type="NCBI Taxonomy" id="307492"/>
    <lineage>
        <taxon>Eukaryota</taxon>
        <taxon>Metazoa</taxon>
        <taxon>Ecdysozoa</taxon>
        <taxon>Arthropoda</taxon>
        <taxon>Hexapoda</taxon>
        <taxon>Insecta</taxon>
        <taxon>Pterygota</taxon>
        <taxon>Neoptera</taxon>
        <taxon>Paraneoptera</taxon>
        <taxon>Hemiptera</taxon>
        <taxon>Sternorrhyncha</taxon>
        <taxon>Aphidomorpha</taxon>
        <taxon>Aphidoidea</taxon>
        <taxon>Aphididae</taxon>
        <taxon>Aphidini</taxon>
        <taxon>Aphis</taxon>
        <taxon>Aphis</taxon>
    </lineage>
</organism>
<dbReference type="AlphaFoldDB" id="A0A6G0VVU2"/>
<name>A0A6G0VVU2_APHCR</name>
<dbReference type="OrthoDB" id="10388196at2759"/>
<accession>A0A6G0VVU2</accession>
<keyword evidence="2" id="KW-1185">Reference proteome</keyword>
<evidence type="ECO:0000313" key="1">
    <source>
        <dbReference type="EMBL" id="KAF0710103.1"/>
    </source>
</evidence>
<comment type="caution">
    <text evidence="1">The sequence shown here is derived from an EMBL/GenBank/DDBJ whole genome shotgun (WGS) entry which is preliminary data.</text>
</comment>
<dbReference type="EMBL" id="VUJU01011736">
    <property type="protein sequence ID" value="KAF0710103.1"/>
    <property type="molecule type" value="Genomic_DNA"/>
</dbReference>